<dbReference type="AlphaFoldDB" id="A0A8H3I0H7"/>
<comment type="caution">
    <text evidence="1">The sequence shown here is derived from an EMBL/GenBank/DDBJ whole genome shotgun (WGS) entry which is preliminary data.</text>
</comment>
<reference evidence="1" key="1">
    <citation type="submission" date="2021-03" db="EMBL/GenBank/DDBJ databases">
        <authorList>
            <person name="Tagirdzhanova G."/>
        </authorList>
    </citation>
    <scope>NUCLEOTIDE SEQUENCE</scope>
</reference>
<evidence type="ECO:0000313" key="2">
    <source>
        <dbReference type="Proteomes" id="UP000664521"/>
    </source>
</evidence>
<proteinExistence type="predicted"/>
<dbReference type="SUPFAM" id="SSF51445">
    <property type="entry name" value="(Trans)glycosidases"/>
    <property type="match status" value="1"/>
</dbReference>
<accession>A0A8H3I0H7</accession>
<keyword evidence="2" id="KW-1185">Reference proteome</keyword>
<dbReference type="OrthoDB" id="77201at2759"/>
<gene>
    <name evidence="1" type="ORF">HETSPECPRED_009652</name>
</gene>
<sequence>MYGFLGFSYPLEEADCSDYTNSYDAINSDFARMKKDFGATMVRVYAPECRKSSVWENLLKAAVNNNMGVIPQVWWGFEDDQTLWKQTQSSIYSVMKSSKYGAIAPYVFHSAEFGSEPIGDGVDGDNFIGDLASFRSKMKSYGVPVAISEDWDRPGTMSSSDRSSLGPVGQQVKANSDMVHGHAMPFYHGKNVAQSWNYIEGQIKWYKKNVGLPTLISESQWASAPGGYHGDGVGDVGHAQYSTYWHNFDNNCELFKQYQTGWFLHAWAMESTFDMVKDDGSYEIPNWKPRRC</sequence>
<evidence type="ECO:0008006" key="3">
    <source>
        <dbReference type="Google" id="ProtNLM"/>
    </source>
</evidence>
<evidence type="ECO:0000313" key="1">
    <source>
        <dbReference type="EMBL" id="CAF9910207.1"/>
    </source>
</evidence>
<dbReference type="Proteomes" id="UP000664521">
    <property type="component" value="Unassembled WGS sequence"/>
</dbReference>
<dbReference type="InterPro" id="IPR017853">
    <property type="entry name" value="GH"/>
</dbReference>
<dbReference type="EMBL" id="CAJPDS010000008">
    <property type="protein sequence ID" value="CAF9910207.1"/>
    <property type="molecule type" value="Genomic_DNA"/>
</dbReference>
<name>A0A8H3I0H7_9LECA</name>
<protein>
    <recommendedName>
        <fullName evidence="3">Glycoside hydrolase family 17 protein</fullName>
    </recommendedName>
</protein>
<organism evidence="1 2">
    <name type="scientific">Heterodermia speciosa</name>
    <dbReference type="NCBI Taxonomy" id="116794"/>
    <lineage>
        <taxon>Eukaryota</taxon>
        <taxon>Fungi</taxon>
        <taxon>Dikarya</taxon>
        <taxon>Ascomycota</taxon>
        <taxon>Pezizomycotina</taxon>
        <taxon>Lecanoromycetes</taxon>
        <taxon>OSLEUM clade</taxon>
        <taxon>Lecanoromycetidae</taxon>
        <taxon>Caliciales</taxon>
        <taxon>Physciaceae</taxon>
        <taxon>Heterodermia</taxon>
    </lineage>
</organism>